<dbReference type="Proteomes" id="UP000192042">
    <property type="component" value="Chromosome I"/>
</dbReference>
<dbReference type="SUPFAM" id="SSF50199">
    <property type="entry name" value="Staphylococcal nuclease"/>
    <property type="match status" value="1"/>
</dbReference>
<protein>
    <submittedName>
        <fullName evidence="5">Uncharacterized endonuclease</fullName>
        <ecNumber evidence="5">3.1.-.-</ecNumber>
    </submittedName>
</protein>
<evidence type="ECO:0000313" key="6">
    <source>
        <dbReference type="Proteomes" id="UP000192042"/>
    </source>
</evidence>
<dbReference type="GO" id="GO:0004519">
    <property type="term" value="F:endonuclease activity"/>
    <property type="evidence" value="ECO:0007669"/>
    <property type="project" value="UniProtKB-KW"/>
</dbReference>
<evidence type="ECO:0000256" key="1">
    <source>
        <dbReference type="ARBA" id="ARBA00022722"/>
    </source>
</evidence>
<dbReference type="GO" id="GO:0016787">
    <property type="term" value="F:hydrolase activity"/>
    <property type="evidence" value="ECO:0007669"/>
    <property type="project" value="UniProtKB-KW"/>
</dbReference>
<evidence type="ECO:0000256" key="2">
    <source>
        <dbReference type="ARBA" id="ARBA00022759"/>
    </source>
</evidence>
<dbReference type="STRING" id="1325564.NSJP_2293"/>
<dbReference type="InterPro" id="IPR016071">
    <property type="entry name" value="Staphylococal_nuclease_OB-fold"/>
</dbReference>
<dbReference type="Gene3D" id="2.40.50.90">
    <property type="match status" value="1"/>
</dbReference>
<keyword evidence="2 5" id="KW-0255">Endonuclease</keyword>
<evidence type="ECO:0000256" key="3">
    <source>
        <dbReference type="ARBA" id="ARBA00022801"/>
    </source>
</evidence>
<dbReference type="InterPro" id="IPR035437">
    <property type="entry name" value="SNase_OB-fold_sf"/>
</dbReference>
<dbReference type="EMBL" id="LT828648">
    <property type="protein sequence ID" value="SLM48465.1"/>
    <property type="molecule type" value="Genomic_DNA"/>
</dbReference>
<sequence length="136" mass="15327">MQGQQALRIRLNEIDCPEKRQAYGTKAKQAASGLVFGKEVTVHTHGMDKYGRTIADVLLPDGTNVNHALVKGGWCWWYRKYAPTDVTLEQLEQSARAANLGLWADPQPIPPWEYRKAVRGKAPAWLDPELEEGMVR</sequence>
<organism evidence="5 6">
    <name type="scientific">Nitrospira japonica</name>
    <dbReference type="NCBI Taxonomy" id="1325564"/>
    <lineage>
        <taxon>Bacteria</taxon>
        <taxon>Pseudomonadati</taxon>
        <taxon>Nitrospirota</taxon>
        <taxon>Nitrospiria</taxon>
        <taxon>Nitrospirales</taxon>
        <taxon>Nitrospiraceae</taxon>
        <taxon>Nitrospira</taxon>
    </lineage>
</organism>
<dbReference type="PROSITE" id="PS50830">
    <property type="entry name" value="TNASE_3"/>
    <property type="match status" value="1"/>
</dbReference>
<dbReference type="KEGG" id="nja:NSJP_2293"/>
<keyword evidence="6" id="KW-1185">Reference proteome</keyword>
<dbReference type="PANTHER" id="PTHR12302">
    <property type="entry name" value="EBNA2 BINDING PROTEIN P100"/>
    <property type="match status" value="1"/>
</dbReference>
<dbReference type="Pfam" id="PF00565">
    <property type="entry name" value="SNase"/>
    <property type="match status" value="1"/>
</dbReference>
<reference evidence="5 6" key="1">
    <citation type="submission" date="2017-03" db="EMBL/GenBank/DDBJ databases">
        <authorList>
            <person name="Afonso C.L."/>
            <person name="Miller P.J."/>
            <person name="Scott M.A."/>
            <person name="Spackman E."/>
            <person name="Goraichik I."/>
            <person name="Dimitrov K.M."/>
            <person name="Suarez D.L."/>
            <person name="Swayne D.E."/>
        </authorList>
    </citation>
    <scope>NUCLEOTIDE SEQUENCE [LARGE SCALE GENOMIC DNA]</scope>
    <source>
        <strain evidence="5">Genome sequencing of Nitrospira japonica strain NJ11</strain>
    </source>
</reference>
<feature type="domain" description="TNase-like" evidence="4">
    <location>
        <begin position="1"/>
        <end position="105"/>
    </location>
</feature>
<name>A0A1W1I664_9BACT</name>
<dbReference type="AlphaFoldDB" id="A0A1W1I664"/>
<evidence type="ECO:0000259" key="4">
    <source>
        <dbReference type="PROSITE" id="PS50830"/>
    </source>
</evidence>
<dbReference type="PANTHER" id="PTHR12302:SF3">
    <property type="entry name" value="SERINE_THREONINE-PROTEIN KINASE 31"/>
    <property type="match status" value="1"/>
</dbReference>
<dbReference type="EC" id="3.1.-.-" evidence="5"/>
<keyword evidence="3 5" id="KW-0378">Hydrolase</keyword>
<proteinExistence type="predicted"/>
<dbReference type="SMART" id="SM00318">
    <property type="entry name" value="SNc"/>
    <property type="match status" value="1"/>
</dbReference>
<accession>A0A1W1I664</accession>
<gene>
    <name evidence="5" type="ORF">NSJP_2293</name>
</gene>
<keyword evidence="1" id="KW-0540">Nuclease</keyword>
<dbReference type="GO" id="GO:0005737">
    <property type="term" value="C:cytoplasm"/>
    <property type="evidence" value="ECO:0007669"/>
    <property type="project" value="TreeGrafter"/>
</dbReference>
<evidence type="ECO:0000313" key="5">
    <source>
        <dbReference type="EMBL" id="SLM48465.1"/>
    </source>
</evidence>